<reference evidence="1" key="1">
    <citation type="submission" date="2021-06" db="EMBL/GenBank/DDBJ databases">
        <authorList>
            <person name="Kallberg Y."/>
            <person name="Tangrot J."/>
            <person name="Rosling A."/>
        </authorList>
    </citation>
    <scope>NUCLEOTIDE SEQUENCE</scope>
    <source>
        <strain evidence="1">IN212</strain>
    </source>
</reference>
<name>A0A9N9IMJ3_9GLOM</name>
<organism evidence="1 2">
    <name type="scientific">Racocetra fulgida</name>
    <dbReference type="NCBI Taxonomy" id="60492"/>
    <lineage>
        <taxon>Eukaryota</taxon>
        <taxon>Fungi</taxon>
        <taxon>Fungi incertae sedis</taxon>
        <taxon>Mucoromycota</taxon>
        <taxon>Glomeromycotina</taxon>
        <taxon>Glomeromycetes</taxon>
        <taxon>Diversisporales</taxon>
        <taxon>Gigasporaceae</taxon>
        <taxon>Racocetra</taxon>
    </lineage>
</organism>
<feature type="non-terminal residue" evidence="1">
    <location>
        <position position="1"/>
    </location>
</feature>
<feature type="non-terminal residue" evidence="1">
    <location>
        <position position="98"/>
    </location>
</feature>
<dbReference type="InterPro" id="IPR012337">
    <property type="entry name" value="RNaseH-like_sf"/>
</dbReference>
<evidence type="ECO:0000313" key="1">
    <source>
        <dbReference type="EMBL" id="CAG8741004.1"/>
    </source>
</evidence>
<proteinExistence type="predicted"/>
<dbReference type="OrthoDB" id="2430528at2759"/>
<protein>
    <submittedName>
        <fullName evidence="1">3392_t:CDS:1</fullName>
    </submittedName>
</protein>
<sequence length="98" mass="11510">EDVEIVRFNPLSALDIDEEIASVLSLKKGKENKRDSQKLSQLLLKDYEWDLLKRIINALKPFEYATKFFSGSKYPTLLLMYPIIRELQNKFIDMSLEL</sequence>
<gene>
    <name evidence="1" type="ORF">RFULGI_LOCUS12859</name>
</gene>
<dbReference type="EMBL" id="CAJVPZ010032099">
    <property type="protein sequence ID" value="CAG8741004.1"/>
    <property type="molecule type" value="Genomic_DNA"/>
</dbReference>
<dbReference type="AlphaFoldDB" id="A0A9N9IMJ3"/>
<keyword evidence="2" id="KW-1185">Reference proteome</keyword>
<comment type="caution">
    <text evidence="1">The sequence shown here is derived from an EMBL/GenBank/DDBJ whole genome shotgun (WGS) entry which is preliminary data.</text>
</comment>
<dbReference type="SUPFAM" id="SSF53098">
    <property type="entry name" value="Ribonuclease H-like"/>
    <property type="match status" value="1"/>
</dbReference>
<accession>A0A9N9IMJ3</accession>
<evidence type="ECO:0000313" key="2">
    <source>
        <dbReference type="Proteomes" id="UP000789396"/>
    </source>
</evidence>
<dbReference type="Proteomes" id="UP000789396">
    <property type="component" value="Unassembled WGS sequence"/>
</dbReference>